<dbReference type="EMBL" id="JAANXD010000057">
    <property type="protein sequence ID" value="MBS1258301.1"/>
    <property type="molecule type" value="Genomic_DNA"/>
</dbReference>
<proteinExistence type="predicted"/>
<evidence type="ECO:0000313" key="1">
    <source>
        <dbReference type="EMBL" id="MBS1258301.1"/>
    </source>
</evidence>
<evidence type="ECO:0000313" key="2">
    <source>
        <dbReference type="Proteomes" id="UP000722750"/>
    </source>
</evidence>
<organism evidence="1 2">
    <name type="scientific">Candidatus Scalindua arabica</name>
    <dbReference type="NCBI Taxonomy" id="1127984"/>
    <lineage>
        <taxon>Bacteria</taxon>
        <taxon>Pseudomonadati</taxon>
        <taxon>Planctomycetota</taxon>
        <taxon>Candidatus Brocadiia</taxon>
        <taxon>Candidatus Brocadiales</taxon>
        <taxon>Candidatus Scalinduaceae</taxon>
        <taxon>Candidatus Scalindua</taxon>
    </lineage>
</organism>
<dbReference type="AlphaFoldDB" id="A0A942A2A6"/>
<protein>
    <submittedName>
        <fullName evidence="1">Uncharacterized protein</fullName>
    </submittedName>
</protein>
<gene>
    <name evidence="1" type="ORF">MAG551_01358</name>
</gene>
<accession>A0A942A2A6</accession>
<sequence length="41" mass="4821">MLREEFQKFNSTLINADYKDLWLLVAEFNDITIAVLSNCQL</sequence>
<comment type="caution">
    <text evidence="1">The sequence shown here is derived from an EMBL/GenBank/DDBJ whole genome shotgun (WGS) entry which is preliminary data.</text>
</comment>
<reference evidence="1" key="1">
    <citation type="journal article" date="2021" name="ISME J.">
        <title>Fine-scale metabolic discontinuity in a stratified prokaryote microbiome of a Red Sea deep halocline.</title>
        <authorList>
            <person name="Michoud G."/>
            <person name="Ngugi D.K."/>
            <person name="Barozzi A."/>
            <person name="Merlino G."/>
            <person name="Calleja M.L."/>
            <person name="Delgado-Huertas A."/>
            <person name="Moran X.A.G."/>
            <person name="Daffonchio D."/>
        </authorList>
    </citation>
    <scope>NUCLEOTIDE SEQUENCE</scope>
    <source>
        <strain evidence="1">SuakinDeep_MAG55_1</strain>
    </source>
</reference>
<name>A0A942A2A6_9BACT</name>
<dbReference type="Proteomes" id="UP000722750">
    <property type="component" value="Unassembled WGS sequence"/>
</dbReference>